<dbReference type="InterPro" id="IPR002583">
    <property type="entry name" value="Ribosomal_bS20"/>
</dbReference>
<keyword evidence="2 7" id="KW-0699">rRNA-binding</keyword>
<evidence type="ECO:0000256" key="7">
    <source>
        <dbReference type="HAMAP-Rule" id="MF_00500"/>
    </source>
</evidence>
<dbReference type="HAMAP" id="MF_00500">
    <property type="entry name" value="Ribosomal_bS20"/>
    <property type="match status" value="1"/>
</dbReference>
<proteinExistence type="inferred from homology"/>
<gene>
    <name evidence="7" type="primary">rpsT</name>
    <name evidence="9" type="ORF">A2462_02975</name>
</gene>
<evidence type="ECO:0000313" key="10">
    <source>
        <dbReference type="Proteomes" id="UP000177309"/>
    </source>
</evidence>
<dbReference type="Pfam" id="PF01649">
    <property type="entry name" value="Ribosomal_S20p"/>
    <property type="match status" value="1"/>
</dbReference>
<evidence type="ECO:0000256" key="8">
    <source>
        <dbReference type="SAM" id="MobiDB-lite"/>
    </source>
</evidence>
<sequence length="88" mass="9750">MAFRSKSAKKRVGTSKKRRDRNLQGKNAIKKAVKSVEKAILAKSSEISKLLLEAISVIDKAVQHGIIHKNKAARKKSRLTIKTKEAQG</sequence>
<dbReference type="EMBL" id="MEUI01000049">
    <property type="protein sequence ID" value="OGC32552.1"/>
    <property type="molecule type" value="Genomic_DNA"/>
</dbReference>
<evidence type="ECO:0000256" key="3">
    <source>
        <dbReference type="ARBA" id="ARBA00022884"/>
    </source>
</evidence>
<evidence type="ECO:0000256" key="6">
    <source>
        <dbReference type="ARBA" id="ARBA00035136"/>
    </source>
</evidence>
<dbReference type="GO" id="GO:0070181">
    <property type="term" value="F:small ribosomal subunit rRNA binding"/>
    <property type="evidence" value="ECO:0007669"/>
    <property type="project" value="TreeGrafter"/>
</dbReference>
<evidence type="ECO:0000256" key="4">
    <source>
        <dbReference type="ARBA" id="ARBA00022980"/>
    </source>
</evidence>
<dbReference type="NCBIfam" id="TIGR00029">
    <property type="entry name" value="S20"/>
    <property type="match status" value="1"/>
</dbReference>
<dbReference type="GO" id="GO:0003735">
    <property type="term" value="F:structural constituent of ribosome"/>
    <property type="evidence" value="ECO:0007669"/>
    <property type="project" value="InterPro"/>
</dbReference>
<name>A0A1F4TIL4_UNCSA</name>
<dbReference type="GO" id="GO:0005829">
    <property type="term" value="C:cytosol"/>
    <property type="evidence" value="ECO:0007669"/>
    <property type="project" value="TreeGrafter"/>
</dbReference>
<organism evidence="9 10">
    <name type="scientific">candidate division WOR-1 bacterium RIFOXYC2_FULL_41_25</name>
    <dbReference type="NCBI Taxonomy" id="1802586"/>
    <lineage>
        <taxon>Bacteria</taxon>
        <taxon>Bacillati</taxon>
        <taxon>Saganbacteria</taxon>
    </lineage>
</organism>
<dbReference type="SUPFAM" id="SSF46992">
    <property type="entry name" value="Ribosomal protein S20"/>
    <property type="match status" value="1"/>
</dbReference>
<dbReference type="AlphaFoldDB" id="A0A1F4TIL4"/>
<feature type="compositionally biased region" description="Basic residues" evidence="8">
    <location>
        <begin position="1"/>
        <end position="20"/>
    </location>
</feature>
<dbReference type="Gene3D" id="1.20.58.110">
    <property type="entry name" value="Ribosomal protein S20"/>
    <property type="match status" value="1"/>
</dbReference>
<dbReference type="GO" id="GO:0006412">
    <property type="term" value="P:translation"/>
    <property type="evidence" value="ECO:0007669"/>
    <property type="project" value="UniProtKB-UniRule"/>
</dbReference>
<accession>A0A1F4TIL4</accession>
<evidence type="ECO:0000256" key="5">
    <source>
        <dbReference type="ARBA" id="ARBA00023274"/>
    </source>
</evidence>
<evidence type="ECO:0000313" key="9">
    <source>
        <dbReference type="EMBL" id="OGC32552.1"/>
    </source>
</evidence>
<dbReference type="InterPro" id="IPR036510">
    <property type="entry name" value="Ribosomal_bS20_sf"/>
</dbReference>
<protein>
    <recommendedName>
        <fullName evidence="6 7">Small ribosomal subunit protein bS20</fullName>
    </recommendedName>
</protein>
<keyword evidence="3 7" id="KW-0694">RNA-binding</keyword>
<evidence type="ECO:0000256" key="1">
    <source>
        <dbReference type="ARBA" id="ARBA00007634"/>
    </source>
</evidence>
<evidence type="ECO:0000256" key="2">
    <source>
        <dbReference type="ARBA" id="ARBA00022730"/>
    </source>
</evidence>
<dbReference type="PANTHER" id="PTHR33398">
    <property type="entry name" value="30S RIBOSOMAL PROTEIN S20"/>
    <property type="match status" value="1"/>
</dbReference>
<dbReference type="GO" id="GO:0015935">
    <property type="term" value="C:small ribosomal subunit"/>
    <property type="evidence" value="ECO:0007669"/>
    <property type="project" value="TreeGrafter"/>
</dbReference>
<dbReference type="PANTHER" id="PTHR33398:SF1">
    <property type="entry name" value="SMALL RIBOSOMAL SUBUNIT PROTEIN BS20C"/>
    <property type="match status" value="1"/>
</dbReference>
<feature type="region of interest" description="Disordered" evidence="8">
    <location>
        <begin position="1"/>
        <end position="27"/>
    </location>
</feature>
<comment type="function">
    <text evidence="7">Binds directly to 16S ribosomal RNA.</text>
</comment>
<comment type="similarity">
    <text evidence="1 7">Belongs to the bacterial ribosomal protein bS20 family.</text>
</comment>
<keyword evidence="4 7" id="KW-0689">Ribosomal protein</keyword>
<comment type="caution">
    <text evidence="9">The sequence shown here is derived from an EMBL/GenBank/DDBJ whole genome shotgun (WGS) entry which is preliminary data.</text>
</comment>
<dbReference type="Proteomes" id="UP000177309">
    <property type="component" value="Unassembled WGS sequence"/>
</dbReference>
<reference evidence="9 10" key="1">
    <citation type="journal article" date="2016" name="Nat. Commun.">
        <title>Thousands of microbial genomes shed light on interconnected biogeochemical processes in an aquifer system.</title>
        <authorList>
            <person name="Anantharaman K."/>
            <person name="Brown C.T."/>
            <person name="Hug L.A."/>
            <person name="Sharon I."/>
            <person name="Castelle C.J."/>
            <person name="Probst A.J."/>
            <person name="Thomas B.C."/>
            <person name="Singh A."/>
            <person name="Wilkins M.J."/>
            <person name="Karaoz U."/>
            <person name="Brodie E.L."/>
            <person name="Williams K.H."/>
            <person name="Hubbard S.S."/>
            <person name="Banfield J.F."/>
        </authorList>
    </citation>
    <scope>NUCLEOTIDE SEQUENCE [LARGE SCALE GENOMIC DNA]</scope>
</reference>
<keyword evidence="5 7" id="KW-0687">Ribonucleoprotein</keyword>